<name>S3LQ79_9SPIR</name>
<reference evidence="1 2" key="1">
    <citation type="submission" date="2013-04" db="EMBL/GenBank/DDBJ databases">
        <title>The Genome Sequence of Treponema vincentii F0403.</title>
        <authorList>
            <consortium name="The Broad Institute Genomics Platform"/>
            <person name="Earl A."/>
            <person name="Ward D."/>
            <person name="Feldgarden M."/>
            <person name="Gevers D."/>
            <person name="Leonetti C."/>
            <person name="Izard J."/>
            <person name="Walker B."/>
            <person name="Young S."/>
            <person name="Zeng Q."/>
            <person name="Gargeya S."/>
            <person name="Fitzgerald M."/>
            <person name="Haas B."/>
            <person name="Abouelleil A."/>
            <person name="Allen A.W."/>
            <person name="Alvarado L."/>
            <person name="Arachchi H.M."/>
            <person name="Berlin A.M."/>
            <person name="Chapman S.B."/>
            <person name="Gainer-Dewar J."/>
            <person name="Goldberg J."/>
            <person name="Griggs A."/>
            <person name="Gujja S."/>
            <person name="Hansen M."/>
            <person name="Howarth C."/>
            <person name="Imamovic A."/>
            <person name="Ireland A."/>
            <person name="Larimer J."/>
            <person name="McCowan C."/>
            <person name="Murphy C."/>
            <person name="Pearson M."/>
            <person name="Poon T.W."/>
            <person name="Priest M."/>
            <person name="Roberts A."/>
            <person name="Saif S."/>
            <person name="Shea T."/>
            <person name="Sisk P."/>
            <person name="Sykes S."/>
            <person name="Wortman J."/>
            <person name="Nusbaum C."/>
            <person name="Birren B."/>
        </authorList>
    </citation>
    <scope>NUCLEOTIDE SEQUENCE [LARGE SCALE GENOMIC DNA]</scope>
    <source>
        <strain evidence="1 2">F0403</strain>
    </source>
</reference>
<dbReference type="EMBL" id="ATFC01000009">
    <property type="protein sequence ID" value="EPF46477.1"/>
    <property type="molecule type" value="Genomic_DNA"/>
</dbReference>
<dbReference type="AlphaFoldDB" id="S3LQ79"/>
<gene>
    <name evidence="1" type="ORF">HMPREF1222_01999</name>
</gene>
<accession>S3LQ79</accession>
<organism evidence="1 2">
    <name type="scientific">Treponema vincentii F0403</name>
    <dbReference type="NCBI Taxonomy" id="1125702"/>
    <lineage>
        <taxon>Bacteria</taxon>
        <taxon>Pseudomonadati</taxon>
        <taxon>Spirochaetota</taxon>
        <taxon>Spirochaetia</taxon>
        <taxon>Spirochaetales</taxon>
        <taxon>Treponemataceae</taxon>
        <taxon>Treponema</taxon>
    </lineage>
</organism>
<dbReference type="Proteomes" id="UP000014605">
    <property type="component" value="Unassembled WGS sequence"/>
</dbReference>
<evidence type="ECO:0000313" key="1">
    <source>
        <dbReference type="EMBL" id="EPF46477.1"/>
    </source>
</evidence>
<dbReference type="Gene3D" id="1.20.120.330">
    <property type="entry name" value="Nucleotidyltransferases domain 2"/>
    <property type="match status" value="1"/>
</dbReference>
<dbReference type="PATRIC" id="fig|1125702.3.peg.2056"/>
<sequence length="133" mass="15554">MSYAEKIDEHHRMLKKCKEISAFNIGAGRAYYCAFISIKKYLLDKRFDYQAFLQGINKSHERPFSHGTIKVALFKCLLDNKNTVKNIAQLHVLDNLYYKRRIADYEEKNISEAEFLTSLNEMEIVLNILEAAQ</sequence>
<comment type="caution">
    <text evidence="1">The sequence shown here is derived from an EMBL/GenBank/DDBJ whole genome shotgun (WGS) entry which is preliminary data.</text>
</comment>
<proteinExistence type="predicted"/>
<evidence type="ECO:0008006" key="3">
    <source>
        <dbReference type="Google" id="ProtNLM"/>
    </source>
</evidence>
<dbReference type="RefSeq" id="WP_016519284.1">
    <property type="nucleotide sequence ID" value="NZ_KE332512.1"/>
</dbReference>
<protein>
    <recommendedName>
        <fullName evidence="3">HEPN domain-containing protein</fullName>
    </recommendedName>
</protein>
<dbReference type="HOGENOM" id="CLU_1905854_0_0_12"/>
<keyword evidence="2" id="KW-1185">Reference proteome</keyword>
<dbReference type="GeneID" id="301462118"/>
<evidence type="ECO:0000313" key="2">
    <source>
        <dbReference type="Proteomes" id="UP000014605"/>
    </source>
</evidence>